<feature type="compositionally biased region" description="Polar residues" evidence="1">
    <location>
        <begin position="1381"/>
        <end position="1391"/>
    </location>
</feature>
<feature type="compositionally biased region" description="Polar residues" evidence="1">
    <location>
        <begin position="1919"/>
        <end position="1928"/>
    </location>
</feature>
<feature type="compositionally biased region" description="Acidic residues" evidence="1">
    <location>
        <begin position="1904"/>
        <end position="1915"/>
    </location>
</feature>
<feature type="compositionally biased region" description="Low complexity" evidence="1">
    <location>
        <begin position="1415"/>
        <end position="1424"/>
    </location>
</feature>
<feature type="region of interest" description="Disordered" evidence="1">
    <location>
        <begin position="1840"/>
        <end position="1888"/>
    </location>
</feature>
<feature type="region of interest" description="Disordered" evidence="1">
    <location>
        <begin position="1499"/>
        <end position="1519"/>
    </location>
</feature>
<dbReference type="PANTHER" id="PTHR45979">
    <property type="entry name" value="PAP/OAS1 SUBSTRATE-BINDING DOMAIN SUPERFAMILY"/>
    <property type="match status" value="1"/>
</dbReference>
<feature type="region of interest" description="Disordered" evidence="1">
    <location>
        <begin position="364"/>
        <end position="384"/>
    </location>
</feature>
<dbReference type="EMBL" id="KL647391">
    <property type="protein sequence ID" value="KEY75220.1"/>
    <property type="molecule type" value="Genomic_DNA"/>
</dbReference>
<feature type="region of interest" description="Disordered" evidence="1">
    <location>
        <begin position="2136"/>
        <end position="2294"/>
    </location>
</feature>
<dbReference type="PANTHER" id="PTHR45979:SF30">
    <property type="entry name" value="NUCLEOTIDYLTRANSFERASE"/>
    <property type="match status" value="1"/>
</dbReference>
<dbReference type="InterPro" id="IPR058921">
    <property type="entry name" value="PAP/OAS1-rel"/>
</dbReference>
<gene>
    <name evidence="2" type="ORF">S7711_07135</name>
</gene>
<feature type="region of interest" description="Disordered" evidence="1">
    <location>
        <begin position="272"/>
        <end position="349"/>
    </location>
</feature>
<evidence type="ECO:0000313" key="2">
    <source>
        <dbReference type="EMBL" id="KEY75220.1"/>
    </source>
</evidence>
<accession>A0A084BCE1</accession>
<feature type="region of interest" description="Disordered" evidence="1">
    <location>
        <begin position="1900"/>
        <end position="2122"/>
    </location>
</feature>
<proteinExistence type="predicted"/>
<evidence type="ECO:0000313" key="3">
    <source>
        <dbReference type="Proteomes" id="UP000028045"/>
    </source>
</evidence>
<sequence>MVVPPIWAEDGVLRRRREDKADVSLVPADRKWKKTYGYYENQLSENKSIQEIIDENFSELQAALIIPADTPDLQQLQAAQSREYRAILETDDFEQVESNMALKLTMLEFGLPVEPLRLPFDNLRKYMDDREPEASRYDVKPPLHFLTAHKHRNWGKDSLRGRESLVYPLPISDRIETDEEIDSEEDGNGERLMMPISAVTFEGNHEGAQLCLRGGGDEISDDESLCFRASSQSDESEEEREVSYIDPGASFIGDENSSFIIIEEMSQISIGNSDAKATRSTKYRQPDAVSEAEESSDDQSDEAEEVEAPPTHSNIRRDTSPGKPVDRIPIHITVTAPEESEDISPTKIRDFAYEPRVPIKVEILPSSESQSHGPIQVEVLPSSERKRSVPIKFEIVAPVESDGPVPIKISTPQEVSNRRPVNTPQAEQRKPEKEAPITIVVSSGDSSSSPEIVDQKSIPIVIGDSSSDSEDESDEEVEDEDDVSVDEQEEVPQDQEMKSGGEEEESKEESEDESDDEESEEDEYSSSDDLTLPPSEYSSSDEEESSSDEEEEEDSVVTVQPRNDQTSTKTQSSAVPPVAEPSQQSLVIPPTKSLAQVSQPEGIFTDHKDYSSHSGDTIQLYGFQGMYPFQLEDPLTFVDAVRRLLGAPADSIRFRLRHFEADGGGKTIEDEIPENLSSVNSLRSLEYIKWYLRHDDKTYGAFFVHGTHEKTPEHFRPTVEHLTSEDFGLSRIVRKWRSGSRTCEGCELCPWAYIATPHPQCTKGIFGISRWGANHYSPYIQTALEVLKGQPEDGNLNHCLGKLVPSWLGKPDGEASRDTLYTYGLMTLPPNDLWIFEDKPKSIRTITMEDFALDDDLVSFFLPNHWPSNGEEWPLVVQSSQDLPEGAQKNRLVPYFPTAPDMIREHAKKYLSARSWENVSRFLIIDGNKIYGGTPSLYHSMLRLSKVKGDSSEDVDDDNHIVSFLAHSVGVLDSRFFIVYPEWKRSQCQIHPGWLPLRDSPGKERGAPKKRLIKTVEFPPLTSNYRAFHPLGHFRRRIRELYVANGKAPPSTKQVIKIWPRFDGDNAREKNSTNMPQFWLRPETTEVEWCQMRARIPTPHVVVEALPLDYHSWTGNIEPDNVAPELAWGPRYGRMAEPWRLRLAYAPVLALRKKEAEEKARRAAEAMSPLEPGRTAWPRRRSGASLLKTATVKAQNAVTVNIQRKQAAAASSRYNVPRNVLPSADITGKLQQFALKYGTGPILRPLIQARDQLLPPLPIARGLQPGQRIPQPETRPGAASEGGAQGGSPGGRQSTPPTIRAPQPLRRLQTDNILRMPPQAAQPIQTSRAPHAPQTAHDPPQAPRPTQAPQMKANNTVSAAPAPQPAASIIQPQHVVRGSTQPLQVQQTNPRANVDDVQERSDSQDQSLIQGSGPGTAAQQPAAAVVSRATGNPQQASVQSRIERDVSDLPQVAGRDRLTGETIMQSIERDPPNNVLHARPTLPLSFGRSFIGSPREQAYTTQPRIHDRPPGQPPRLPLEAPTRERPLISGDRAPSFVRNTLTLTEQEELQDELWRLRNQLLNRELKCPFRGCAFRCPGDEQQTLENHILDNHRKCLYCDDASFTHTTLGNKMKHVVNEHRRLLLEHLTRDGMGVHAIMDGNESWTFTLERNDQPSSTVRPSTSNPVLSSILRSSAQQSLSAGHVSTALVPARRHPGPSLRNQHYCDRCGRWKPPIGIPMTDITVIEWQTHNQRCQRHIYNGARCTFCTLCGGFKWESSEDAIRSGADPSKQCECSSDKEGNAYCELCGMPYEYLLKDQILQHERVCRGFGATAEAFCYFCAEELNTGESEADQDERRAHFLNCPGNKPWDAEEQPSPSKQRNEELQDRSQVSHGGSVQRSLFPTSSVTTRGLRELPIAIISSDESSDSSDDDQEPDSPGRQSTRSTASENKERNEAAIQAQLRAEEQRAEERKCQSQKLDRQMEEERRAQEAYRNKLDAQAAAREAKKKAKEVKEAKEKAKEAAKESKERAANKTTTGKRRAESDDQVQAQQSPPKKQKTTRRAGQRDASFRPTANESDDEDIPVPQDGEDIMQELADAPPSSGKKRKRPDDPSYKQPAAADESTTTDDEDDIPAWLPPKRVVVQEQKEEEWPVLGKRRRIDVAPQRRVARKTVAREQPAKKPAPAKKTAPVKKPATRKPAAKKATPAQKTAAKKQPPKPAAEPEGKHPQSLPITPNHALLNLPAATPSRQTTPSASQGSPGSATSRRSQHPMSPSFSRPRPADMRTRSTTYGLRRRERVDYAALGGKKASKQG</sequence>
<feature type="compositionally biased region" description="Basic and acidic residues" evidence="1">
    <location>
        <begin position="315"/>
        <end position="329"/>
    </location>
</feature>
<feature type="compositionally biased region" description="Basic and acidic residues" evidence="1">
    <location>
        <begin position="1943"/>
        <end position="1977"/>
    </location>
</feature>
<feature type="compositionally biased region" description="Acidic residues" evidence="1">
    <location>
        <begin position="290"/>
        <end position="307"/>
    </location>
</feature>
<feature type="compositionally biased region" description="Low complexity" evidence="1">
    <location>
        <begin position="2161"/>
        <end position="2174"/>
    </location>
</feature>
<feature type="region of interest" description="Disordered" evidence="1">
    <location>
        <begin position="1320"/>
        <end position="1365"/>
    </location>
</feature>
<feature type="compositionally biased region" description="Polar residues" evidence="1">
    <location>
        <begin position="557"/>
        <end position="574"/>
    </location>
</feature>
<feature type="compositionally biased region" description="Basic and acidic residues" evidence="1">
    <location>
        <begin position="1992"/>
        <end position="2012"/>
    </location>
</feature>
<feature type="region of interest" description="Disordered" evidence="1">
    <location>
        <begin position="400"/>
        <end position="594"/>
    </location>
</feature>
<feature type="compositionally biased region" description="Basic and acidic residues" evidence="1">
    <location>
        <begin position="1393"/>
        <end position="1403"/>
    </location>
</feature>
<feature type="compositionally biased region" description="Acidic residues" evidence="1">
    <location>
        <begin position="502"/>
        <end position="526"/>
    </location>
</feature>
<protein>
    <submittedName>
        <fullName evidence="2">Uncharacterized protein</fullName>
    </submittedName>
</protein>
<dbReference type="HOGENOM" id="CLU_230213_0_0_1"/>
<keyword evidence="3" id="KW-1185">Reference proteome</keyword>
<dbReference type="Proteomes" id="UP000028045">
    <property type="component" value="Unassembled WGS sequence"/>
</dbReference>
<organism evidence="2 3">
    <name type="scientific">Stachybotrys chartarum (strain CBS 109288 / IBT 7711)</name>
    <name type="common">Toxic black mold</name>
    <name type="synonym">Stilbospora chartarum</name>
    <dbReference type="NCBI Taxonomy" id="1280523"/>
    <lineage>
        <taxon>Eukaryota</taxon>
        <taxon>Fungi</taxon>
        <taxon>Dikarya</taxon>
        <taxon>Ascomycota</taxon>
        <taxon>Pezizomycotina</taxon>
        <taxon>Sordariomycetes</taxon>
        <taxon>Hypocreomycetidae</taxon>
        <taxon>Hypocreales</taxon>
        <taxon>Stachybotryaceae</taxon>
        <taxon>Stachybotrys</taxon>
    </lineage>
</organism>
<feature type="region of interest" description="Disordered" evidence="1">
    <location>
        <begin position="1258"/>
        <end position="1303"/>
    </location>
</feature>
<reference evidence="2 3" key="1">
    <citation type="journal article" date="2014" name="BMC Genomics">
        <title>Comparative genome sequencing reveals chemotype-specific gene clusters in the toxigenic black mold Stachybotrys.</title>
        <authorList>
            <person name="Semeiks J."/>
            <person name="Borek D."/>
            <person name="Otwinowski Z."/>
            <person name="Grishin N.V."/>
        </authorList>
    </citation>
    <scope>NUCLEOTIDE SEQUENCE [LARGE SCALE GENOMIC DNA]</scope>
    <source>
        <strain evidence="3">CBS 109288 / IBT 7711</strain>
    </source>
</reference>
<dbReference type="OrthoDB" id="4850289at2759"/>
<feature type="compositionally biased region" description="Polar residues" evidence="1">
    <location>
        <begin position="410"/>
        <end position="426"/>
    </location>
</feature>
<feature type="compositionally biased region" description="Acidic residues" evidence="1">
    <location>
        <begin position="467"/>
        <end position="493"/>
    </location>
</feature>
<feature type="region of interest" description="Disordered" evidence="1">
    <location>
        <begin position="1381"/>
        <end position="1424"/>
    </location>
</feature>
<feature type="compositionally biased region" description="Acidic residues" evidence="1">
    <location>
        <begin position="539"/>
        <end position="555"/>
    </location>
</feature>
<feature type="compositionally biased region" description="Polar residues" evidence="1">
    <location>
        <begin position="2228"/>
        <end position="2257"/>
    </location>
</feature>
<evidence type="ECO:0000256" key="1">
    <source>
        <dbReference type="SAM" id="MobiDB-lite"/>
    </source>
</evidence>
<feature type="compositionally biased region" description="Acidic residues" evidence="1">
    <location>
        <begin position="2057"/>
        <end position="2073"/>
    </location>
</feature>
<name>A0A084BCE1_STACB</name>
<feature type="compositionally biased region" description="Polar residues" evidence="1">
    <location>
        <begin position="1868"/>
        <end position="1888"/>
    </location>
</feature>